<protein>
    <recommendedName>
        <fullName evidence="5">Macro domain-containing protein</fullName>
    </recommendedName>
</protein>
<dbReference type="EMBL" id="UASS01000013">
    <property type="protein sequence ID" value="SPX60941.1"/>
    <property type="molecule type" value="Genomic_DNA"/>
</dbReference>
<dbReference type="Proteomes" id="UP000251942">
    <property type="component" value="Unassembled WGS sequence"/>
</dbReference>
<dbReference type="PATRIC" id="fig|453.4.peg.1909"/>
<organism evidence="1 3">
    <name type="scientific">Legionella feeleii</name>
    <dbReference type="NCBI Taxonomy" id="453"/>
    <lineage>
        <taxon>Bacteria</taxon>
        <taxon>Pseudomonadati</taxon>
        <taxon>Pseudomonadota</taxon>
        <taxon>Gammaproteobacteria</taxon>
        <taxon>Legionellales</taxon>
        <taxon>Legionellaceae</taxon>
        <taxon>Legionella</taxon>
    </lineage>
</organism>
<sequence>MPIQTPVNAKPKKNSLIVCAGTVTCHTVSSMGAGFTVFKAYFDKNLHHENRPGGWIAALQLQLDNFHQQKQEMPAYSRLAKQGDYLGGVATVPDKLGHKGLTFAKTLSEQDLQAQYKEALRGAINDALVLQRPLFIQPLGIGVYGWDPELAATFFAEIICQTDPEGKLDISIPIFNPTPGSSNEKFKLHFASEMEKSGHPIVQ</sequence>
<accession>A0A0W0TMI2</accession>
<name>A0A0W0TMI2_9GAMM</name>
<dbReference type="EMBL" id="LNYB01000080">
    <property type="protein sequence ID" value="KTC96825.1"/>
    <property type="molecule type" value="Genomic_DNA"/>
</dbReference>
<dbReference type="RefSeq" id="WP_058445863.1">
    <property type="nucleotide sequence ID" value="NZ_CAAAHT010000002.1"/>
</dbReference>
<evidence type="ECO:0000313" key="4">
    <source>
        <dbReference type="Proteomes" id="UP000251942"/>
    </source>
</evidence>
<evidence type="ECO:0000313" key="1">
    <source>
        <dbReference type="EMBL" id="KTC96825.1"/>
    </source>
</evidence>
<keyword evidence="3" id="KW-1185">Reference proteome</keyword>
<dbReference type="Proteomes" id="UP000054698">
    <property type="component" value="Unassembled WGS sequence"/>
</dbReference>
<dbReference type="OrthoDB" id="5636719at2"/>
<reference evidence="1 3" key="1">
    <citation type="submission" date="2015-11" db="EMBL/GenBank/DDBJ databases">
        <title>Genomic analysis of 38 Legionella species identifies large and diverse effector repertoires.</title>
        <authorList>
            <person name="Burstein D."/>
            <person name="Amaro F."/>
            <person name="Zusman T."/>
            <person name="Lifshitz Z."/>
            <person name="Cohen O."/>
            <person name="Gilbert J.A."/>
            <person name="Pupko T."/>
            <person name="Shuman H.A."/>
            <person name="Segal G."/>
        </authorList>
    </citation>
    <scope>NUCLEOTIDE SEQUENCE [LARGE SCALE GENOMIC DNA]</scope>
    <source>
        <strain evidence="1 3">WO-44C</strain>
    </source>
</reference>
<dbReference type="AlphaFoldDB" id="A0A0W0TMI2"/>
<reference evidence="2 4" key="2">
    <citation type="submission" date="2018-06" db="EMBL/GenBank/DDBJ databases">
        <authorList>
            <consortium name="Pathogen Informatics"/>
            <person name="Doyle S."/>
        </authorList>
    </citation>
    <scope>NUCLEOTIDE SEQUENCE [LARGE SCALE GENOMIC DNA]</scope>
    <source>
        <strain evidence="2 4">NCTC12022</strain>
    </source>
</reference>
<gene>
    <name evidence="1" type="ORF">Lfee_1737</name>
    <name evidence="2" type="ORF">NCTC12022_01678</name>
</gene>
<evidence type="ECO:0000313" key="3">
    <source>
        <dbReference type="Proteomes" id="UP000054698"/>
    </source>
</evidence>
<evidence type="ECO:0008006" key="5">
    <source>
        <dbReference type="Google" id="ProtNLM"/>
    </source>
</evidence>
<evidence type="ECO:0000313" key="2">
    <source>
        <dbReference type="EMBL" id="SPX60941.1"/>
    </source>
</evidence>
<proteinExistence type="predicted"/>